<dbReference type="PANTHER" id="PTHR24148:SF73">
    <property type="entry name" value="HET DOMAIN PROTEIN (AFU_ORTHOLOGUE AFUA_8G01020)"/>
    <property type="match status" value="1"/>
</dbReference>
<sequence>MAIYLPSLANVDNHQFSYKALSEDKNEIRLLRIHKKKPSSDQIQCDIFCVSLDGALPYNALSYTWGDPSDPAFQIALNERAFMVRKNLWEALNQLQSESQELTIWIDAICINQNDLAERSEQVCKMKSIFEQAKQVMVWLGPKENNSDQAFSLVPSLYEKRHSFDQLVELSRSRWARNALVSLAEVFWRPYWTRMWIVQELTVAQDIVFYCGSVSVDGGVLAEVQRLLQQKFGDARAIIWNLTPDRPDIRTVTARYGAFEVDRFRRALASPQDMSFMDCLQYYEGNEASDPRDMIYGLASLVNSKIKYTIQVDYSKSVEQVYINFAVAEISHTKRLDILTRGRHRNLIQYSVPSWVPDWSTNDRTWKIHILDHPKPFAASPTAQAVVEFSDDHQLLGMEVVHLGSVTDLGKISQLELTDFGNVKSTVDTVASWLRLFEKRNPTSADFEEFARCISYDRFDNKGVIYGGMSRFLQSLLGAYAMFYEEIFPDQNNLNSILMEYRKARLTQREKEEAEVAPGLGREGLQASEIQTWIRYIQDVALFASNYRFFLATNGLIGMAPAASITNDLICIPLGCPIPLIVRRAEGDGPPCYFIVGGAYVYGFMHGEAAEKLDRGEIVVQKLVVC</sequence>
<keyword evidence="3" id="KW-1185">Reference proteome</keyword>
<dbReference type="Pfam" id="PF26639">
    <property type="entry name" value="Het-6_barrel"/>
    <property type="match status" value="1"/>
</dbReference>
<dbReference type="InterPro" id="IPR010730">
    <property type="entry name" value="HET"/>
</dbReference>
<dbReference type="InterPro" id="IPR052895">
    <property type="entry name" value="HetReg/Transcr_Mod"/>
</dbReference>
<evidence type="ECO:0000259" key="1">
    <source>
        <dbReference type="Pfam" id="PF06985"/>
    </source>
</evidence>
<dbReference type="Pfam" id="PF06985">
    <property type="entry name" value="HET"/>
    <property type="match status" value="1"/>
</dbReference>
<evidence type="ECO:0000313" key="3">
    <source>
        <dbReference type="Proteomes" id="UP000235672"/>
    </source>
</evidence>
<evidence type="ECO:0000313" key="2">
    <source>
        <dbReference type="EMBL" id="PMD25406.1"/>
    </source>
</evidence>
<organism evidence="2 3">
    <name type="scientific">Hyaloscypha hepaticicola</name>
    <dbReference type="NCBI Taxonomy" id="2082293"/>
    <lineage>
        <taxon>Eukaryota</taxon>
        <taxon>Fungi</taxon>
        <taxon>Dikarya</taxon>
        <taxon>Ascomycota</taxon>
        <taxon>Pezizomycotina</taxon>
        <taxon>Leotiomycetes</taxon>
        <taxon>Helotiales</taxon>
        <taxon>Hyaloscyphaceae</taxon>
        <taxon>Hyaloscypha</taxon>
    </lineage>
</organism>
<name>A0A2J6QGL4_9HELO</name>
<dbReference type="OrthoDB" id="3553147at2759"/>
<dbReference type="PANTHER" id="PTHR24148">
    <property type="entry name" value="ANKYRIN REPEAT DOMAIN-CONTAINING PROTEIN 39 HOMOLOG-RELATED"/>
    <property type="match status" value="1"/>
</dbReference>
<protein>
    <submittedName>
        <fullName evidence="2">HET-domain-containing protein</fullName>
    </submittedName>
</protein>
<dbReference type="AlphaFoldDB" id="A0A2J6QGL4"/>
<accession>A0A2J6QGL4</accession>
<gene>
    <name evidence="2" type="ORF">NA56DRAFT_642419</name>
</gene>
<feature type="domain" description="Heterokaryon incompatibility" evidence="1">
    <location>
        <begin position="58"/>
        <end position="200"/>
    </location>
</feature>
<proteinExistence type="predicted"/>
<dbReference type="EMBL" id="KZ613470">
    <property type="protein sequence ID" value="PMD25406.1"/>
    <property type="molecule type" value="Genomic_DNA"/>
</dbReference>
<dbReference type="Proteomes" id="UP000235672">
    <property type="component" value="Unassembled WGS sequence"/>
</dbReference>
<reference evidence="2 3" key="1">
    <citation type="submission" date="2016-05" db="EMBL/GenBank/DDBJ databases">
        <title>A degradative enzymes factory behind the ericoid mycorrhizal symbiosis.</title>
        <authorList>
            <consortium name="DOE Joint Genome Institute"/>
            <person name="Martino E."/>
            <person name="Morin E."/>
            <person name="Grelet G."/>
            <person name="Kuo A."/>
            <person name="Kohler A."/>
            <person name="Daghino S."/>
            <person name="Barry K."/>
            <person name="Choi C."/>
            <person name="Cichocki N."/>
            <person name="Clum A."/>
            <person name="Copeland A."/>
            <person name="Hainaut M."/>
            <person name="Haridas S."/>
            <person name="Labutti K."/>
            <person name="Lindquist E."/>
            <person name="Lipzen A."/>
            <person name="Khouja H.-R."/>
            <person name="Murat C."/>
            <person name="Ohm R."/>
            <person name="Olson A."/>
            <person name="Spatafora J."/>
            <person name="Veneault-Fourrey C."/>
            <person name="Henrissat B."/>
            <person name="Grigoriev I."/>
            <person name="Martin F."/>
            <person name="Perotto S."/>
        </authorList>
    </citation>
    <scope>NUCLEOTIDE SEQUENCE [LARGE SCALE GENOMIC DNA]</scope>
    <source>
        <strain evidence="2 3">UAMH 7357</strain>
    </source>
</reference>